<dbReference type="Proteomes" id="UP000664048">
    <property type="component" value="Unassembled WGS sequence"/>
</dbReference>
<evidence type="ECO:0000313" key="5">
    <source>
        <dbReference type="Proteomes" id="UP000664048"/>
    </source>
</evidence>
<dbReference type="Proteomes" id="UP001220209">
    <property type="component" value="Chromosome 1"/>
</dbReference>
<dbReference type="EMBL" id="JAENIB010000028">
    <property type="protein sequence ID" value="MBK1935259.1"/>
    <property type="molecule type" value="Genomic_DNA"/>
</dbReference>
<evidence type="ECO:0000313" key="2">
    <source>
        <dbReference type="EMBL" id="MBK1935259.1"/>
    </source>
</evidence>
<evidence type="ECO:0000313" key="6">
    <source>
        <dbReference type="Proteomes" id="UP001220209"/>
    </source>
</evidence>
<dbReference type="Proteomes" id="UP000611459">
    <property type="component" value="Unassembled WGS sequence"/>
</dbReference>
<dbReference type="AlphaFoldDB" id="A0A250L8H9"/>
<evidence type="ECO:0000313" key="1">
    <source>
        <dbReference type="EMBL" id="BBA40872.1"/>
    </source>
</evidence>
<reference evidence="3 5" key="4">
    <citation type="submission" date="2021-03" db="EMBL/GenBank/DDBJ databases">
        <title>Clinical course, treatment and visual outcome of an outbreak of Burkholderia contaminans endophthalmitis following cataract surgery.</title>
        <authorList>
            <person name="Lind C."/>
            <person name="Olsen K."/>
            <person name="Angelsen N.K."/>
            <person name="Krefting E.A."/>
            <person name="Fossen K."/>
            <person name="Gravningen K."/>
            <person name="Depoorter E."/>
            <person name="Vandamme P."/>
            <person name="Bertelsen G."/>
        </authorList>
    </citation>
    <scope>NUCLEOTIDE SEQUENCE [LARGE SCALE GENOMIC DNA]</scope>
    <source>
        <strain evidence="3 5">51242556</strain>
    </source>
</reference>
<dbReference type="EMBL" id="JAGEMX010000013">
    <property type="protein sequence ID" value="MBO1833696.1"/>
    <property type="molecule type" value="Genomic_DNA"/>
</dbReference>
<dbReference type="EMBL" id="CP090640">
    <property type="protein sequence ID" value="WFN18747.1"/>
    <property type="molecule type" value="Genomic_DNA"/>
</dbReference>
<name>A0A250L8H9_9BURK</name>
<gene>
    <name evidence="1" type="ORF">BCCH1_33140</name>
    <name evidence="3" type="ORF">J4M89_30385</name>
    <name evidence="2" type="ORF">JIN94_35775</name>
    <name evidence="4" type="ORF">LXE91_06965</name>
</gene>
<reference evidence="1" key="1">
    <citation type="journal article" date="2016" name="Biosci. Biotechnol. Biochem.">
        <title>Bioconversion of AHX to AOH by resting cells of Burkholderia contaminans CH-1.</title>
        <authorList>
            <person name="Choi J.H."/>
            <person name="Kikuchi A."/>
            <person name="Pumkaeo P."/>
            <person name="Hirai H."/>
            <person name="Tokuyama S."/>
            <person name="Kawagishi H."/>
        </authorList>
    </citation>
    <scope>NUCLEOTIDE SEQUENCE</scope>
    <source>
        <strain evidence="1">CH-1</strain>
    </source>
</reference>
<organism evidence="1">
    <name type="scientific">Burkholderia contaminans</name>
    <dbReference type="NCBI Taxonomy" id="488447"/>
    <lineage>
        <taxon>Bacteria</taxon>
        <taxon>Pseudomonadati</taxon>
        <taxon>Pseudomonadota</taxon>
        <taxon>Betaproteobacteria</taxon>
        <taxon>Burkholderiales</taxon>
        <taxon>Burkholderiaceae</taxon>
        <taxon>Burkholderia</taxon>
        <taxon>Burkholderia cepacia complex</taxon>
    </lineage>
</organism>
<dbReference type="GeneID" id="93193332"/>
<protein>
    <submittedName>
        <fullName evidence="1">Uncharacterized protein</fullName>
    </submittedName>
</protein>
<dbReference type="RefSeq" id="WP_157644956.1">
    <property type="nucleotide sequence ID" value="NZ_AP018358.1"/>
</dbReference>
<reference evidence="2" key="3">
    <citation type="submission" date="2021-01" db="EMBL/GenBank/DDBJ databases">
        <title>Outbreak of Burkholderia contaminns endophthalmitis traced to a clinical ventilation system.</title>
        <authorList>
            <person name="Lipuma J."/>
            <person name="Spilker T."/>
            <person name="Kratholm J."/>
        </authorList>
    </citation>
    <scope>NUCLEOTIDE SEQUENCE</scope>
    <source>
        <strain evidence="2">HI4954</strain>
    </source>
</reference>
<evidence type="ECO:0000313" key="4">
    <source>
        <dbReference type="EMBL" id="WFN18747.1"/>
    </source>
</evidence>
<reference evidence="4 6" key="5">
    <citation type="submission" date="2021-12" db="EMBL/GenBank/DDBJ databases">
        <title>Genomic and phenotypic characterization of three Burkholderia contaminans isolates recovered from different sources.</title>
        <authorList>
            <person name="Lopez De Volder A."/>
            <person name="Fan Y."/>
            <person name="Nunvar J."/>
            <person name="Herrera T."/>
            <person name="Timp W."/>
            <person name="Degrossi J."/>
        </authorList>
    </citation>
    <scope>NUCLEOTIDE SEQUENCE [LARGE SCALE GENOMIC DNA]</scope>
    <source>
        <strain evidence="4 6">LMG 23361</strain>
    </source>
</reference>
<evidence type="ECO:0000313" key="3">
    <source>
        <dbReference type="EMBL" id="MBO1833696.1"/>
    </source>
</evidence>
<proteinExistence type="predicted"/>
<keyword evidence="5" id="KW-1185">Reference proteome</keyword>
<dbReference type="EMBL" id="AP018358">
    <property type="protein sequence ID" value="BBA40872.1"/>
    <property type="molecule type" value="Genomic_DNA"/>
</dbReference>
<reference evidence="1" key="2">
    <citation type="journal article" date="2017" name="Genome Announc.">
        <title>High-Quality Draft Genome Sequence of Burkholderia contaminans CH-1, a Gram-Negative Bacterium That Metabolizes 2-Azahypoxanthine, a Plant Growth-Regulating Compound.</title>
        <authorList>
            <person name="Choi J.-H."/>
            <person name="Sugiura H."/>
            <person name="Moriuchi R."/>
            <person name="Kawagishi H."/>
            <person name="Dohra H."/>
        </authorList>
    </citation>
    <scope>NUCLEOTIDE SEQUENCE</scope>
    <source>
        <strain evidence="1">CH-1</strain>
    </source>
</reference>
<sequence>MDTGFVADVVTGTSEDGVHIVGLADHDPPSSNQQIDLRRQLANHAGVELA</sequence>
<accession>A0A250L8H9</accession>